<evidence type="ECO:0000256" key="6">
    <source>
        <dbReference type="ARBA" id="ARBA00023125"/>
    </source>
</evidence>
<evidence type="ECO:0000256" key="5">
    <source>
        <dbReference type="ARBA" id="ARBA00023015"/>
    </source>
</evidence>
<dbReference type="SUPFAM" id="SSF140996">
    <property type="entry name" value="Hermes dimerisation domain"/>
    <property type="match status" value="1"/>
</dbReference>
<dbReference type="Pfam" id="PF05699">
    <property type="entry name" value="Dimer_Tnp_hAT"/>
    <property type="match status" value="1"/>
</dbReference>
<feature type="domain" description="BED-type" evidence="11">
    <location>
        <begin position="101"/>
        <end position="158"/>
    </location>
</feature>
<dbReference type="PANTHER" id="PTHR46481">
    <property type="entry name" value="ZINC FINGER BED DOMAIN-CONTAINING PROTEIN 4"/>
    <property type="match status" value="1"/>
</dbReference>
<evidence type="ECO:0000256" key="9">
    <source>
        <dbReference type="PROSITE-ProRule" id="PRU00027"/>
    </source>
</evidence>
<accession>A0ABM1VTZ1</accession>
<dbReference type="RefSeq" id="XP_035825883.1">
    <property type="nucleotide sequence ID" value="XM_035969990.1"/>
</dbReference>
<keyword evidence="8" id="KW-0539">Nucleus</keyword>
<dbReference type="PROSITE" id="PS50808">
    <property type="entry name" value="ZF_BED"/>
    <property type="match status" value="2"/>
</dbReference>
<dbReference type="SMART" id="SM00614">
    <property type="entry name" value="ZnF_BED"/>
    <property type="match status" value="2"/>
</dbReference>
<organism evidence="12 13">
    <name type="scientific">Aplysia californica</name>
    <name type="common">California sea hare</name>
    <dbReference type="NCBI Taxonomy" id="6500"/>
    <lineage>
        <taxon>Eukaryota</taxon>
        <taxon>Metazoa</taxon>
        <taxon>Spiralia</taxon>
        <taxon>Lophotrochozoa</taxon>
        <taxon>Mollusca</taxon>
        <taxon>Gastropoda</taxon>
        <taxon>Heterobranchia</taxon>
        <taxon>Euthyneura</taxon>
        <taxon>Tectipleura</taxon>
        <taxon>Aplysiida</taxon>
        <taxon>Aplysioidea</taxon>
        <taxon>Aplysiidae</taxon>
        <taxon>Aplysia</taxon>
    </lineage>
</organism>
<feature type="domain" description="BED-type" evidence="11">
    <location>
        <begin position="13"/>
        <end position="68"/>
    </location>
</feature>
<dbReference type="InterPro" id="IPR008906">
    <property type="entry name" value="HATC_C_dom"/>
</dbReference>
<keyword evidence="7" id="KW-0804">Transcription</keyword>
<keyword evidence="5" id="KW-0805">Transcription regulation</keyword>
<keyword evidence="6" id="KW-0238">DNA-binding</keyword>
<dbReference type="PANTHER" id="PTHR46481:SF10">
    <property type="entry name" value="ZINC FINGER BED DOMAIN-CONTAINING PROTEIN 39"/>
    <property type="match status" value="1"/>
</dbReference>
<dbReference type="SUPFAM" id="SSF53098">
    <property type="entry name" value="Ribonuclease H-like"/>
    <property type="match status" value="1"/>
</dbReference>
<evidence type="ECO:0000256" key="1">
    <source>
        <dbReference type="ARBA" id="ARBA00004123"/>
    </source>
</evidence>
<evidence type="ECO:0000256" key="8">
    <source>
        <dbReference type="ARBA" id="ARBA00023242"/>
    </source>
</evidence>
<dbReference type="Pfam" id="PF02892">
    <property type="entry name" value="zf-BED"/>
    <property type="match status" value="2"/>
</dbReference>
<dbReference type="Proteomes" id="UP000694888">
    <property type="component" value="Unplaced"/>
</dbReference>
<dbReference type="InterPro" id="IPR036236">
    <property type="entry name" value="Znf_C2H2_sf"/>
</dbReference>
<keyword evidence="4" id="KW-0862">Zinc</keyword>
<keyword evidence="12" id="KW-1185">Reference proteome</keyword>
<evidence type="ECO:0000313" key="12">
    <source>
        <dbReference type="Proteomes" id="UP000694888"/>
    </source>
</evidence>
<keyword evidence="2" id="KW-0479">Metal-binding</keyword>
<name>A0ABM1VTZ1_APLCA</name>
<evidence type="ECO:0000256" key="4">
    <source>
        <dbReference type="ARBA" id="ARBA00022833"/>
    </source>
</evidence>
<feature type="compositionally biased region" description="Acidic residues" evidence="10">
    <location>
        <begin position="185"/>
        <end position="198"/>
    </location>
</feature>
<gene>
    <name evidence="13" type="primary">LOC101857339</name>
</gene>
<evidence type="ECO:0000256" key="7">
    <source>
        <dbReference type="ARBA" id="ARBA00023163"/>
    </source>
</evidence>
<keyword evidence="3 9" id="KW-0863">Zinc-finger</keyword>
<feature type="region of interest" description="Disordered" evidence="10">
    <location>
        <begin position="59"/>
        <end position="95"/>
    </location>
</feature>
<evidence type="ECO:0000256" key="10">
    <source>
        <dbReference type="SAM" id="MobiDB-lite"/>
    </source>
</evidence>
<protein>
    <submittedName>
        <fullName evidence="13">Zinc finger BED domain-containing protein 1</fullName>
    </submittedName>
</protein>
<evidence type="ECO:0000313" key="13">
    <source>
        <dbReference type="RefSeq" id="XP_035825883.1"/>
    </source>
</evidence>
<comment type="subcellular location">
    <subcellularLocation>
        <location evidence="1">Nucleus</location>
    </subcellularLocation>
</comment>
<feature type="compositionally biased region" description="Basic residues" evidence="10">
    <location>
        <begin position="214"/>
        <end position="225"/>
    </location>
</feature>
<dbReference type="SUPFAM" id="SSF57667">
    <property type="entry name" value="beta-beta-alpha zinc fingers"/>
    <property type="match status" value="2"/>
</dbReference>
<feature type="region of interest" description="Disordered" evidence="10">
    <location>
        <begin position="156"/>
        <end position="235"/>
    </location>
</feature>
<dbReference type="InterPro" id="IPR003656">
    <property type="entry name" value="Znf_BED"/>
</dbReference>
<sequence>MPRVRTRARTTKPYSSVVWRYFHVRDPSNEHLVSCILCGREYTRDIGGSTSNLLHHIKSAHADEDPPPIPESQRVRKLTRPVSTSDSDSESVPVKAKRQRTNLSFVWSYFVKPTSPHQPCSCNICGAIFKYSYGPGDKSTTRLWLHLKRKHPDEFLEGQRLTAERGGGGRKSSQSNVLKVSPKDSEDDSNDGEEDDSNLETVVLKQEPVVTKTRTSKATKTKGKRKDVTSSNASTSASASFKAKKSLEFKKKAYIDALVVQVITSELQPCSFVENENLRALVKSLDPHYDLPSYDKLSQEILPSTYEAVKQDVKLSLQLANKVAITVDSWVSWSSQQYVTVTAHFFSMSWDKKVLVLSTFQITNNMTAADTTAELQKIFAHWEIEGKICSVVTDSSSIISEAVQNLEMQQVPCFVHSLDRAVKEALKSAHDVVTIASRVRGIASYFQYSSYGVNMLKEIQVQGGNGPMKMLVKDEEARWMSTLDMFRCYIEQHEVISAALCFLSKAGDCITEGEVDIMKKVVETLEPFQLAANELCVENGATLSTMIPILKQLQECLVELHYQDFPLTAVLLRDINRLFLSLETNFIVGAATVLDPRFKYLSFDDPDKVKNIESRLTSMLSKMFESVSDDADDSSVVQEQTERPRKSLWNRFDSKVNDLLVASSPARNGPMIELRRYFESRQLRRQEVHPFEWWKANEKVFPNLAKLAQQFLAVPATSVPAAYIFSKDSEAFLAKRSCLEEGVIDKMIFLHKNYTNTNTVQST</sequence>
<reference evidence="13" key="1">
    <citation type="submission" date="2025-08" db="UniProtKB">
        <authorList>
            <consortium name="RefSeq"/>
        </authorList>
    </citation>
    <scope>IDENTIFICATION</scope>
</reference>
<evidence type="ECO:0000256" key="2">
    <source>
        <dbReference type="ARBA" id="ARBA00022723"/>
    </source>
</evidence>
<proteinExistence type="predicted"/>
<dbReference type="InterPro" id="IPR052035">
    <property type="entry name" value="ZnF_BED_domain_contain"/>
</dbReference>
<evidence type="ECO:0000256" key="3">
    <source>
        <dbReference type="ARBA" id="ARBA00022771"/>
    </source>
</evidence>
<dbReference type="GeneID" id="101857339"/>
<dbReference type="InterPro" id="IPR012337">
    <property type="entry name" value="RNaseH-like_sf"/>
</dbReference>
<evidence type="ECO:0000259" key="11">
    <source>
        <dbReference type="PROSITE" id="PS50808"/>
    </source>
</evidence>